<dbReference type="InterPro" id="IPR005333">
    <property type="entry name" value="Transcription_factor_TCP"/>
</dbReference>
<evidence type="ECO:0000313" key="9">
    <source>
        <dbReference type="Proteomes" id="UP000467841"/>
    </source>
</evidence>
<accession>A0A6D2HG62</accession>
<evidence type="ECO:0000256" key="4">
    <source>
        <dbReference type="ARBA" id="ARBA00023163"/>
    </source>
</evidence>
<organism evidence="8 9">
    <name type="scientific">Microthlaspi erraticum</name>
    <dbReference type="NCBI Taxonomy" id="1685480"/>
    <lineage>
        <taxon>Eukaryota</taxon>
        <taxon>Viridiplantae</taxon>
        <taxon>Streptophyta</taxon>
        <taxon>Embryophyta</taxon>
        <taxon>Tracheophyta</taxon>
        <taxon>Spermatophyta</taxon>
        <taxon>Magnoliopsida</taxon>
        <taxon>eudicotyledons</taxon>
        <taxon>Gunneridae</taxon>
        <taxon>Pentapetalae</taxon>
        <taxon>rosids</taxon>
        <taxon>malvids</taxon>
        <taxon>Brassicales</taxon>
        <taxon>Brassicaceae</taxon>
        <taxon>Coluteocarpeae</taxon>
        <taxon>Microthlaspi</taxon>
    </lineage>
</organism>
<evidence type="ECO:0000256" key="3">
    <source>
        <dbReference type="ARBA" id="ARBA00023125"/>
    </source>
</evidence>
<dbReference type="OrthoDB" id="1927134at2759"/>
<name>A0A6D2HG62_9BRAS</name>
<dbReference type="AlphaFoldDB" id="A0A6D2HG62"/>
<feature type="compositionally biased region" description="Basic and acidic residues" evidence="6">
    <location>
        <begin position="418"/>
        <end position="428"/>
    </location>
</feature>
<feature type="region of interest" description="Disordered" evidence="6">
    <location>
        <begin position="86"/>
        <end position="105"/>
    </location>
</feature>
<dbReference type="PROSITE" id="PS51369">
    <property type="entry name" value="TCP"/>
    <property type="match status" value="1"/>
</dbReference>
<dbReference type="EMBL" id="CACVBM020000066">
    <property type="protein sequence ID" value="CAA7013823.1"/>
    <property type="molecule type" value="Genomic_DNA"/>
</dbReference>
<dbReference type="InterPro" id="IPR017887">
    <property type="entry name" value="TF_TCP_subgr"/>
</dbReference>
<keyword evidence="3" id="KW-0238">DNA-binding</keyword>
<evidence type="ECO:0000259" key="7">
    <source>
        <dbReference type="PROSITE" id="PS51369"/>
    </source>
</evidence>
<gene>
    <name evidence="8" type="ORF">MERR_LOCUS1057</name>
</gene>
<feature type="region of interest" description="Disordered" evidence="6">
    <location>
        <begin position="164"/>
        <end position="204"/>
    </location>
</feature>
<feature type="region of interest" description="Disordered" evidence="6">
    <location>
        <begin position="278"/>
        <end position="303"/>
    </location>
</feature>
<evidence type="ECO:0000313" key="8">
    <source>
        <dbReference type="EMBL" id="CAA7013823.1"/>
    </source>
</evidence>
<dbReference type="PANTHER" id="PTHR31072:SF273">
    <property type="entry name" value="TRANSCRIPTION FACTOR TCP4"/>
    <property type="match status" value="1"/>
</dbReference>
<dbReference type="Pfam" id="PF03634">
    <property type="entry name" value="TCP"/>
    <property type="match status" value="1"/>
</dbReference>
<proteinExistence type="predicted"/>
<comment type="caution">
    <text evidence="8">The sequence shown here is derived from an EMBL/GenBank/DDBJ whole genome shotgun (WGS) entry which is preliminary data.</text>
</comment>
<keyword evidence="4" id="KW-0804">Transcription</keyword>
<keyword evidence="2" id="KW-0805">Transcription regulation</keyword>
<feature type="compositionally biased region" description="Polar residues" evidence="6">
    <location>
        <begin position="278"/>
        <end position="296"/>
    </location>
</feature>
<comment type="subcellular location">
    <subcellularLocation>
        <location evidence="1">Nucleus</location>
    </subcellularLocation>
</comment>
<keyword evidence="9" id="KW-1185">Reference proteome</keyword>
<feature type="domain" description="TCP" evidence="7">
    <location>
        <begin position="89"/>
        <end position="147"/>
    </location>
</feature>
<dbReference type="GO" id="GO:0043565">
    <property type="term" value="F:sequence-specific DNA binding"/>
    <property type="evidence" value="ECO:0007669"/>
    <property type="project" value="TreeGrafter"/>
</dbReference>
<protein>
    <recommendedName>
        <fullName evidence="7">TCP domain-containing protein</fullName>
    </recommendedName>
</protein>
<dbReference type="GO" id="GO:0003700">
    <property type="term" value="F:DNA-binding transcription factor activity"/>
    <property type="evidence" value="ECO:0007669"/>
    <property type="project" value="InterPro"/>
</dbReference>
<dbReference type="GO" id="GO:0005634">
    <property type="term" value="C:nucleus"/>
    <property type="evidence" value="ECO:0007669"/>
    <property type="project" value="UniProtKB-SubCell"/>
</dbReference>
<feature type="region of interest" description="Disordered" evidence="6">
    <location>
        <begin position="221"/>
        <end position="251"/>
    </location>
</feature>
<evidence type="ECO:0000256" key="2">
    <source>
        <dbReference type="ARBA" id="ARBA00023015"/>
    </source>
</evidence>
<dbReference type="Proteomes" id="UP000467841">
    <property type="component" value="Unassembled WGS sequence"/>
</dbReference>
<feature type="region of interest" description="Disordered" evidence="6">
    <location>
        <begin position="417"/>
        <end position="439"/>
    </location>
</feature>
<dbReference type="PANTHER" id="PTHR31072">
    <property type="entry name" value="TRANSCRIPTION FACTOR TCP4-RELATED"/>
    <property type="match status" value="1"/>
</dbReference>
<evidence type="ECO:0000256" key="1">
    <source>
        <dbReference type="ARBA" id="ARBA00004123"/>
    </source>
</evidence>
<keyword evidence="5" id="KW-0539">Nucleus</keyword>
<sequence length="439" mass="48374">MVTLDSSAANDRRCRRRRNPSTTNQDDDDDLEFPHYATATVDEEPNHHHRMIDSPSPMRHQSAFSAADNGGCGEIVEVQGGHIVRSTGRKDRHSKVCTAKGPRDRRVRLSAPTAIQFYDVQDRLGFDRPSKAVDWLIKKAKSAIDDLAELPPWNPVDTLRLAAANAKPRRSKTLISPPASRIRGASVSGETEHHHQSSFLPASMDSDSIADTIKSFFPVVSKEAPPPPQIIQQSYHHQPPASDFHSRANSQNQDLRLSLQSLQNGPPFANQTEPILFSGQSNPLGYESSPASWDQQQNHHHQSPEFGKIQRMVSWNNNGTADSTGAGGGGGFVFASPATTTTSYQPVYGQSQVFSQRGPLQSINTPMIRAWFDPHHHHHHQSIATDDLHHHHTYQSAIPGIAFAPSGEFSGFRIPARFHGEQDDHGGDKPSSASSDSRH</sequence>
<evidence type="ECO:0000256" key="5">
    <source>
        <dbReference type="ARBA" id="ARBA00023242"/>
    </source>
</evidence>
<feature type="region of interest" description="Disordered" evidence="6">
    <location>
        <begin position="1"/>
        <end position="64"/>
    </location>
</feature>
<evidence type="ECO:0000256" key="6">
    <source>
        <dbReference type="SAM" id="MobiDB-lite"/>
    </source>
</evidence>
<reference evidence="8" key="1">
    <citation type="submission" date="2020-01" db="EMBL/GenBank/DDBJ databases">
        <authorList>
            <person name="Mishra B."/>
        </authorList>
    </citation>
    <scope>NUCLEOTIDE SEQUENCE [LARGE SCALE GENOMIC DNA]</scope>
</reference>